<dbReference type="Pfam" id="PF11450">
    <property type="entry name" value="DUF3008"/>
    <property type="match status" value="1"/>
</dbReference>
<feature type="compositionally biased region" description="Low complexity" evidence="1">
    <location>
        <begin position="1"/>
        <end position="18"/>
    </location>
</feature>
<proteinExistence type="predicted"/>
<dbReference type="InterPro" id="IPR021553">
    <property type="entry name" value="DUF3008"/>
</dbReference>
<dbReference type="Proteomes" id="UP000282002">
    <property type="component" value="Chromosome"/>
</dbReference>
<organism evidence="2 3">
    <name type="scientific">Tabrizicola piscis</name>
    <dbReference type="NCBI Taxonomy" id="2494374"/>
    <lineage>
        <taxon>Bacteria</taxon>
        <taxon>Pseudomonadati</taxon>
        <taxon>Pseudomonadota</taxon>
        <taxon>Alphaproteobacteria</taxon>
        <taxon>Rhodobacterales</taxon>
        <taxon>Paracoccaceae</taxon>
        <taxon>Tabrizicola</taxon>
    </lineage>
</organism>
<reference evidence="2 3" key="1">
    <citation type="submission" date="2018-12" db="EMBL/GenBank/DDBJ databases">
        <title>Complete genome sequencing of Tabrizicola sp. K13M18.</title>
        <authorList>
            <person name="Bae J.-W."/>
        </authorList>
    </citation>
    <scope>NUCLEOTIDE SEQUENCE [LARGE SCALE GENOMIC DNA]</scope>
    <source>
        <strain evidence="2 3">K13M18</strain>
    </source>
</reference>
<gene>
    <name evidence="2" type="ORF">EI545_04205</name>
</gene>
<dbReference type="EMBL" id="CP034328">
    <property type="protein sequence ID" value="AZL58109.1"/>
    <property type="molecule type" value="Genomic_DNA"/>
</dbReference>
<dbReference type="RefSeq" id="WP_125324310.1">
    <property type="nucleotide sequence ID" value="NZ_CP034328.1"/>
</dbReference>
<keyword evidence="3" id="KW-1185">Reference proteome</keyword>
<sequence length="60" mass="6262">MPAKSKAQQKAAGAALAAKRGEADRKSLVGASKEMASSMTESELEDLASTSRKGLPEKKK</sequence>
<accession>A0A3S8U3K5</accession>
<feature type="region of interest" description="Disordered" evidence="1">
    <location>
        <begin position="1"/>
        <end position="60"/>
    </location>
</feature>
<name>A0A3S8U3K5_9RHOB</name>
<evidence type="ECO:0000313" key="2">
    <source>
        <dbReference type="EMBL" id="AZL58109.1"/>
    </source>
</evidence>
<dbReference type="KEGG" id="taw:EI545_04205"/>
<dbReference type="OrthoDB" id="199153at2"/>
<evidence type="ECO:0000256" key="1">
    <source>
        <dbReference type="SAM" id="MobiDB-lite"/>
    </source>
</evidence>
<dbReference type="AlphaFoldDB" id="A0A3S8U3K5"/>
<evidence type="ECO:0000313" key="3">
    <source>
        <dbReference type="Proteomes" id="UP000282002"/>
    </source>
</evidence>
<protein>
    <submittedName>
        <fullName evidence="2">DUF3008 family protein</fullName>
    </submittedName>
</protein>